<gene>
    <name evidence="2" type="ORF">GCM10023081_05780</name>
</gene>
<dbReference type="Proteomes" id="UP001500752">
    <property type="component" value="Unassembled WGS sequence"/>
</dbReference>
<accession>A0ABP7BWX4</accession>
<dbReference type="RefSeq" id="WP_345148335.1">
    <property type="nucleotide sequence ID" value="NZ_BAABEO010000008.1"/>
</dbReference>
<dbReference type="EMBL" id="BAABEO010000008">
    <property type="protein sequence ID" value="GAA3670317.1"/>
    <property type="molecule type" value="Genomic_DNA"/>
</dbReference>
<evidence type="ECO:0000256" key="1">
    <source>
        <dbReference type="SAM" id="MobiDB-lite"/>
    </source>
</evidence>
<feature type="compositionally biased region" description="Low complexity" evidence="1">
    <location>
        <begin position="412"/>
        <end position="421"/>
    </location>
</feature>
<reference evidence="3" key="1">
    <citation type="journal article" date="2019" name="Int. J. Syst. Evol. Microbiol.">
        <title>The Global Catalogue of Microorganisms (GCM) 10K type strain sequencing project: providing services to taxonomists for standard genome sequencing and annotation.</title>
        <authorList>
            <consortium name="The Broad Institute Genomics Platform"/>
            <consortium name="The Broad Institute Genome Sequencing Center for Infectious Disease"/>
            <person name="Wu L."/>
            <person name="Ma J."/>
        </authorList>
    </citation>
    <scope>NUCLEOTIDE SEQUENCE [LARGE SCALE GENOMIC DNA]</scope>
    <source>
        <strain evidence="3">JCM 30742</strain>
    </source>
</reference>
<keyword evidence="3" id="KW-1185">Reference proteome</keyword>
<dbReference type="Pfam" id="PF04464">
    <property type="entry name" value="Glyphos_transf"/>
    <property type="match status" value="1"/>
</dbReference>
<organism evidence="2 3">
    <name type="scientific">Arthrobacter ginkgonis</name>
    <dbReference type="NCBI Taxonomy" id="1630594"/>
    <lineage>
        <taxon>Bacteria</taxon>
        <taxon>Bacillati</taxon>
        <taxon>Actinomycetota</taxon>
        <taxon>Actinomycetes</taxon>
        <taxon>Micrococcales</taxon>
        <taxon>Micrococcaceae</taxon>
        <taxon>Arthrobacter</taxon>
    </lineage>
</organism>
<dbReference type="InterPro" id="IPR007554">
    <property type="entry name" value="Glycerophosphate_synth"/>
</dbReference>
<comment type="caution">
    <text evidence="2">The sequence shown here is derived from an EMBL/GenBank/DDBJ whole genome shotgun (WGS) entry which is preliminary data.</text>
</comment>
<feature type="region of interest" description="Disordered" evidence="1">
    <location>
        <begin position="407"/>
        <end position="430"/>
    </location>
</feature>
<dbReference type="Gene3D" id="3.40.50.12580">
    <property type="match status" value="1"/>
</dbReference>
<evidence type="ECO:0000313" key="2">
    <source>
        <dbReference type="EMBL" id="GAA3670317.1"/>
    </source>
</evidence>
<dbReference type="InterPro" id="IPR043148">
    <property type="entry name" value="TagF_C"/>
</dbReference>
<evidence type="ECO:0000313" key="3">
    <source>
        <dbReference type="Proteomes" id="UP001500752"/>
    </source>
</evidence>
<name>A0ABP7BWX4_9MICC</name>
<proteinExistence type="predicted"/>
<dbReference type="SUPFAM" id="SSF53756">
    <property type="entry name" value="UDP-Glycosyltransferase/glycogen phosphorylase"/>
    <property type="match status" value="1"/>
</dbReference>
<protein>
    <submittedName>
        <fullName evidence="2">CDP-glycerol glycerophosphotransferase family protein</fullName>
    </submittedName>
</protein>
<sequence>MTVISETIKYRIKAAGAQIGKTGAVRRVLPLLGVRPTRAAAMEFHGVPVPGDVVVYYGDGADKIYQLVQWLPVLETLHRKKRVLVICRRIDAYRALAPLTDLPRIFIRRFTDLVDLYESNDYGMVLYVNNGQSNFQSLEHPWPVHVHVNHGESDKISMVSNKAKAYDRIFVAGPAAIERHKARLLDFDLDRLVVTGRPQLDEIFVPELLPVPGRTTVMYAPTWEGENEVNNYTSVEPYGPAIVAALLAMPEVRLVYKPHPRVLDSTTPSMVAAHGEIVRLIEAAAADGGHAFLPEGNILAMFDAVDALVTDISSVGLDFLYLRPQQPIVLTDRRNNGAKLEQDSPLARACGVVSGKNAAAVGERLREWIFGDERAARRAGMREFYFGGLHRGESTESFEQEIERLIAERRQQLQQPRQPSPTAQLSPAAS</sequence>